<evidence type="ECO:0000313" key="10">
    <source>
        <dbReference type="EMBL" id="GAA0719274.1"/>
    </source>
</evidence>
<keyword evidence="3" id="KW-1003">Cell membrane</keyword>
<organism evidence="10 11">
    <name type="scientific">Clostridium malenominatum</name>
    <dbReference type="NCBI Taxonomy" id="1539"/>
    <lineage>
        <taxon>Bacteria</taxon>
        <taxon>Bacillati</taxon>
        <taxon>Bacillota</taxon>
        <taxon>Clostridia</taxon>
        <taxon>Eubacteriales</taxon>
        <taxon>Clostridiaceae</taxon>
        <taxon>Clostridium</taxon>
    </lineage>
</organism>
<evidence type="ECO:0000256" key="1">
    <source>
        <dbReference type="ARBA" id="ARBA00004429"/>
    </source>
</evidence>
<protein>
    <submittedName>
        <fullName evidence="10">YeeE/YedE thiosulfate transporter family protein</fullName>
    </submittedName>
</protein>
<comment type="similarity">
    <text evidence="8">Belongs to the TsuA/YedE (TC 9.B.102) family.</text>
</comment>
<name>A0ABN1IQD2_9CLOT</name>
<feature type="transmembrane region" description="Helical" evidence="9">
    <location>
        <begin position="115"/>
        <end position="142"/>
    </location>
</feature>
<keyword evidence="11" id="KW-1185">Reference proteome</keyword>
<dbReference type="RefSeq" id="WP_343766715.1">
    <property type="nucleotide sequence ID" value="NZ_BAAACF010000001.1"/>
</dbReference>
<evidence type="ECO:0000256" key="9">
    <source>
        <dbReference type="SAM" id="Phobius"/>
    </source>
</evidence>
<proteinExistence type="inferred from homology"/>
<evidence type="ECO:0000256" key="7">
    <source>
        <dbReference type="ARBA" id="ARBA00023136"/>
    </source>
</evidence>
<comment type="caution">
    <text evidence="10">The sequence shown here is derived from an EMBL/GenBank/DDBJ whole genome shotgun (WGS) entry which is preliminary data.</text>
</comment>
<feature type="transmembrane region" description="Helical" evidence="9">
    <location>
        <begin position="12"/>
        <end position="30"/>
    </location>
</feature>
<keyword evidence="2" id="KW-0813">Transport</keyword>
<dbReference type="PANTHER" id="PTHR30574:SF1">
    <property type="entry name" value="SULPHUR TRANSPORT DOMAIN-CONTAINING PROTEIN"/>
    <property type="match status" value="1"/>
</dbReference>
<dbReference type="InterPro" id="IPR007272">
    <property type="entry name" value="Sulf_transp_TsuA/YedE"/>
</dbReference>
<keyword evidence="5 9" id="KW-0812">Transmembrane</keyword>
<sequence>MKWFNKIFKNPWPYWIGGTLLAFLNIILLWTAGQAWRVTSGFLYWGCHILELCGFNPSSWYYFQLHKRSSVYKYDTFFNNEYTFINLGIILGALIASLIASQFSIKKIKNKKQFVFALVGGIIMGYGTRLAFGCNIGALFSAIPSLSLHGWIFGVFMFLGAGVGSIILIKYIL</sequence>
<evidence type="ECO:0000256" key="6">
    <source>
        <dbReference type="ARBA" id="ARBA00022989"/>
    </source>
</evidence>
<evidence type="ECO:0000256" key="4">
    <source>
        <dbReference type="ARBA" id="ARBA00022519"/>
    </source>
</evidence>
<dbReference type="Pfam" id="PF04143">
    <property type="entry name" value="Sulf_transp"/>
    <property type="match status" value="1"/>
</dbReference>
<accession>A0ABN1IQD2</accession>
<comment type="subcellular location">
    <subcellularLocation>
        <location evidence="1">Cell inner membrane</location>
        <topology evidence="1">Multi-pass membrane protein</topology>
    </subcellularLocation>
</comment>
<dbReference type="EMBL" id="BAAACF010000001">
    <property type="protein sequence ID" value="GAA0719274.1"/>
    <property type="molecule type" value="Genomic_DNA"/>
</dbReference>
<reference evidence="10 11" key="1">
    <citation type="journal article" date="2019" name="Int. J. Syst. Evol. Microbiol.">
        <title>The Global Catalogue of Microorganisms (GCM) 10K type strain sequencing project: providing services to taxonomists for standard genome sequencing and annotation.</title>
        <authorList>
            <consortium name="The Broad Institute Genomics Platform"/>
            <consortium name="The Broad Institute Genome Sequencing Center for Infectious Disease"/>
            <person name="Wu L."/>
            <person name="Ma J."/>
        </authorList>
    </citation>
    <scope>NUCLEOTIDE SEQUENCE [LARGE SCALE GENOMIC DNA]</scope>
    <source>
        <strain evidence="10 11">JCM 1405</strain>
    </source>
</reference>
<dbReference type="Proteomes" id="UP001500339">
    <property type="component" value="Unassembled WGS sequence"/>
</dbReference>
<feature type="transmembrane region" description="Helical" evidence="9">
    <location>
        <begin position="83"/>
        <end position="103"/>
    </location>
</feature>
<keyword evidence="6 9" id="KW-1133">Transmembrane helix</keyword>
<feature type="transmembrane region" description="Helical" evidence="9">
    <location>
        <begin position="148"/>
        <end position="169"/>
    </location>
</feature>
<evidence type="ECO:0000256" key="8">
    <source>
        <dbReference type="ARBA" id="ARBA00035655"/>
    </source>
</evidence>
<evidence type="ECO:0000256" key="3">
    <source>
        <dbReference type="ARBA" id="ARBA00022475"/>
    </source>
</evidence>
<evidence type="ECO:0000313" key="11">
    <source>
        <dbReference type="Proteomes" id="UP001500339"/>
    </source>
</evidence>
<gene>
    <name evidence="10" type="ORF">GCM10008905_07060</name>
</gene>
<keyword evidence="4" id="KW-0997">Cell inner membrane</keyword>
<keyword evidence="7 9" id="KW-0472">Membrane</keyword>
<evidence type="ECO:0000256" key="2">
    <source>
        <dbReference type="ARBA" id="ARBA00022448"/>
    </source>
</evidence>
<evidence type="ECO:0000256" key="5">
    <source>
        <dbReference type="ARBA" id="ARBA00022692"/>
    </source>
</evidence>
<dbReference type="PANTHER" id="PTHR30574">
    <property type="entry name" value="INNER MEMBRANE PROTEIN YEDE"/>
    <property type="match status" value="1"/>
</dbReference>